<evidence type="ECO:0000259" key="16">
    <source>
        <dbReference type="Pfam" id="PF02875"/>
    </source>
</evidence>
<dbReference type="Gene3D" id="3.40.1190.10">
    <property type="entry name" value="Mur-like, catalytic domain"/>
    <property type="match status" value="1"/>
</dbReference>
<comment type="caution">
    <text evidence="18">The sequence shown here is derived from an EMBL/GenBank/DDBJ whole genome shotgun (WGS) entry which is preliminary data.</text>
</comment>
<dbReference type="InterPro" id="IPR013221">
    <property type="entry name" value="Mur_ligase_cen"/>
</dbReference>
<comment type="similarity">
    <text evidence="14">Belongs to the MurCDEF family.</text>
</comment>
<dbReference type="EC" id="6.3.2.8" evidence="3 14"/>
<dbReference type="PANTHER" id="PTHR43445">
    <property type="entry name" value="UDP-N-ACETYLMURAMATE--L-ALANINE LIGASE-RELATED"/>
    <property type="match status" value="1"/>
</dbReference>
<feature type="domain" description="Mur ligase C-terminal" evidence="16">
    <location>
        <begin position="318"/>
        <end position="449"/>
    </location>
</feature>
<evidence type="ECO:0000259" key="17">
    <source>
        <dbReference type="Pfam" id="PF08245"/>
    </source>
</evidence>
<evidence type="ECO:0000256" key="2">
    <source>
        <dbReference type="ARBA" id="ARBA00004752"/>
    </source>
</evidence>
<dbReference type="GO" id="GO:0009252">
    <property type="term" value="P:peptidoglycan biosynthetic process"/>
    <property type="evidence" value="ECO:0007669"/>
    <property type="project" value="UniProtKB-UniRule"/>
</dbReference>
<dbReference type="Proteomes" id="UP000824062">
    <property type="component" value="Unassembled WGS sequence"/>
</dbReference>
<evidence type="ECO:0000256" key="3">
    <source>
        <dbReference type="ARBA" id="ARBA00012211"/>
    </source>
</evidence>
<evidence type="ECO:0000256" key="12">
    <source>
        <dbReference type="ARBA" id="ARBA00023316"/>
    </source>
</evidence>
<evidence type="ECO:0000256" key="14">
    <source>
        <dbReference type="HAMAP-Rule" id="MF_00046"/>
    </source>
</evidence>
<evidence type="ECO:0000256" key="10">
    <source>
        <dbReference type="ARBA" id="ARBA00022984"/>
    </source>
</evidence>
<dbReference type="Pfam" id="PF08245">
    <property type="entry name" value="Mur_ligase_M"/>
    <property type="match status" value="1"/>
</dbReference>
<feature type="domain" description="Mur ligase central" evidence="17">
    <location>
        <begin position="114"/>
        <end position="296"/>
    </location>
</feature>
<name>A0A9D2F0F8_9ACTN</name>
<dbReference type="InterPro" id="IPR050061">
    <property type="entry name" value="MurCDEF_pg_biosynth"/>
</dbReference>
<dbReference type="InterPro" id="IPR004101">
    <property type="entry name" value="Mur_ligase_C"/>
</dbReference>
<dbReference type="Gene3D" id="3.90.190.20">
    <property type="entry name" value="Mur ligase, C-terminal domain"/>
    <property type="match status" value="1"/>
</dbReference>
<protein>
    <recommendedName>
        <fullName evidence="3 14">UDP-N-acetylmuramate--L-alanine ligase</fullName>
        <ecNumber evidence="3 14">6.3.2.8</ecNumber>
    </recommendedName>
    <alternativeName>
        <fullName evidence="14">UDP-N-acetylmuramoyl-L-alanine synthetase</fullName>
    </alternativeName>
</protein>
<evidence type="ECO:0000256" key="5">
    <source>
        <dbReference type="ARBA" id="ARBA00022598"/>
    </source>
</evidence>
<gene>
    <name evidence="14" type="primary">murC</name>
    <name evidence="18" type="ORF">IAA19_07750</name>
</gene>
<evidence type="ECO:0000313" key="18">
    <source>
        <dbReference type="EMBL" id="HIZ46890.1"/>
    </source>
</evidence>
<dbReference type="GO" id="GO:0071555">
    <property type="term" value="P:cell wall organization"/>
    <property type="evidence" value="ECO:0007669"/>
    <property type="project" value="UniProtKB-KW"/>
</dbReference>
<evidence type="ECO:0000256" key="13">
    <source>
        <dbReference type="ARBA" id="ARBA00047833"/>
    </source>
</evidence>
<dbReference type="GO" id="GO:0008763">
    <property type="term" value="F:UDP-N-acetylmuramate-L-alanine ligase activity"/>
    <property type="evidence" value="ECO:0007669"/>
    <property type="project" value="UniProtKB-UniRule"/>
</dbReference>
<dbReference type="InterPro" id="IPR036615">
    <property type="entry name" value="Mur_ligase_C_dom_sf"/>
</dbReference>
<accession>A0A9D2F0F8</accession>
<dbReference type="SUPFAM" id="SSF53244">
    <property type="entry name" value="MurD-like peptide ligases, peptide-binding domain"/>
    <property type="match status" value="1"/>
</dbReference>
<dbReference type="Pfam" id="PF01225">
    <property type="entry name" value="Mur_ligase"/>
    <property type="match status" value="1"/>
</dbReference>
<evidence type="ECO:0000256" key="9">
    <source>
        <dbReference type="ARBA" id="ARBA00022960"/>
    </source>
</evidence>
<evidence type="ECO:0000256" key="6">
    <source>
        <dbReference type="ARBA" id="ARBA00022618"/>
    </source>
</evidence>
<dbReference type="AlphaFoldDB" id="A0A9D2F0F8"/>
<comment type="catalytic activity">
    <reaction evidence="13 14">
        <text>UDP-N-acetyl-alpha-D-muramate + L-alanine + ATP = UDP-N-acetyl-alpha-D-muramoyl-L-alanine + ADP + phosphate + H(+)</text>
        <dbReference type="Rhea" id="RHEA:23372"/>
        <dbReference type="ChEBI" id="CHEBI:15378"/>
        <dbReference type="ChEBI" id="CHEBI:30616"/>
        <dbReference type="ChEBI" id="CHEBI:43474"/>
        <dbReference type="ChEBI" id="CHEBI:57972"/>
        <dbReference type="ChEBI" id="CHEBI:70757"/>
        <dbReference type="ChEBI" id="CHEBI:83898"/>
        <dbReference type="ChEBI" id="CHEBI:456216"/>
        <dbReference type="EC" id="6.3.2.8"/>
    </reaction>
</comment>
<dbReference type="SUPFAM" id="SSF53623">
    <property type="entry name" value="MurD-like peptide ligases, catalytic domain"/>
    <property type="match status" value="1"/>
</dbReference>
<reference evidence="18" key="1">
    <citation type="journal article" date="2021" name="PeerJ">
        <title>Extensive microbial diversity within the chicken gut microbiome revealed by metagenomics and culture.</title>
        <authorList>
            <person name="Gilroy R."/>
            <person name="Ravi A."/>
            <person name="Getino M."/>
            <person name="Pursley I."/>
            <person name="Horton D.L."/>
            <person name="Alikhan N.F."/>
            <person name="Baker D."/>
            <person name="Gharbi K."/>
            <person name="Hall N."/>
            <person name="Watson M."/>
            <person name="Adriaenssens E.M."/>
            <person name="Foster-Nyarko E."/>
            <person name="Jarju S."/>
            <person name="Secka A."/>
            <person name="Antonio M."/>
            <person name="Oren A."/>
            <person name="Chaudhuri R.R."/>
            <person name="La Ragione R."/>
            <person name="Hildebrand F."/>
            <person name="Pallen M.J."/>
        </authorList>
    </citation>
    <scope>NUCLEOTIDE SEQUENCE</scope>
    <source>
        <strain evidence="18">ChiHjej12B11-14209</strain>
    </source>
</reference>
<dbReference type="InterPro" id="IPR005758">
    <property type="entry name" value="UDP-N-AcMur_Ala_ligase_MurC"/>
</dbReference>
<dbReference type="NCBIfam" id="TIGR01082">
    <property type="entry name" value="murC"/>
    <property type="match status" value="1"/>
</dbReference>
<comment type="pathway">
    <text evidence="2 14">Cell wall biogenesis; peptidoglycan biosynthesis.</text>
</comment>
<dbReference type="GO" id="GO:0005737">
    <property type="term" value="C:cytoplasm"/>
    <property type="evidence" value="ECO:0007669"/>
    <property type="project" value="UniProtKB-SubCell"/>
</dbReference>
<dbReference type="PANTHER" id="PTHR43445:SF3">
    <property type="entry name" value="UDP-N-ACETYLMURAMATE--L-ALANINE LIGASE"/>
    <property type="match status" value="1"/>
</dbReference>
<evidence type="ECO:0000256" key="8">
    <source>
        <dbReference type="ARBA" id="ARBA00022840"/>
    </source>
</evidence>
<evidence type="ECO:0000256" key="4">
    <source>
        <dbReference type="ARBA" id="ARBA00022490"/>
    </source>
</evidence>
<dbReference type="SUPFAM" id="SSF51984">
    <property type="entry name" value="MurCD N-terminal domain"/>
    <property type="match status" value="1"/>
</dbReference>
<comment type="function">
    <text evidence="14">Cell wall formation.</text>
</comment>
<proteinExistence type="inferred from homology"/>
<dbReference type="InterPro" id="IPR036565">
    <property type="entry name" value="Mur-like_cat_sf"/>
</dbReference>
<keyword evidence="7 14" id="KW-0547">Nucleotide-binding</keyword>
<evidence type="ECO:0000256" key="1">
    <source>
        <dbReference type="ARBA" id="ARBA00004496"/>
    </source>
</evidence>
<feature type="binding site" evidence="14">
    <location>
        <begin position="116"/>
        <end position="122"/>
    </location>
    <ligand>
        <name>ATP</name>
        <dbReference type="ChEBI" id="CHEBI:30616"/>
    </ligand>
</feature>
<evidence type="ECO:0000256" key="11">
    <source>
        <dbReference type="ARBA" id="ARBA00023306"/>
    </source>
</evidence>
<dbReference type="GO" id="GO:0005524">
    <property type="term" value="F:ATP binding"/>
    <property type="evidence" value="ECO:0007669"/>
    <property type="project" value="UniProtKB-UniRule"/>
</dbReference>
<dbReference type="InterPro" id="IPR000713">
    <property type="entry name" value="Mur_ligase_N"/>
</dbReference>
<dbReference type="HAMAP" id="MF_00046">
    <property type="entry name" value="MurC"/>
    <property type="match status" value="1"/>
</dbReference>
<keyword evidence="4 14" id="KW-0963">Cytoplasm</keyword>
<evidence type="ECO:0000259" key="15">
    <source>
        <dbReference type="Pfam" id="PF01225"/>
    </source>
</evidence>
<dbReference type="Gene3D" id="3.40.50.720">
    <property type="entry name" value="NAD(P)-binding Rossmann-like Domain"/>
    <property type="match status" value="1"/>
</dbReference>
<organism evidence="18 19">
    <name type="scientific">Candidatus Olsenella pullistercoris</name>
    <dbReference type="NCBI Taxonomy" id="2838712"/>
    <lineage>
        <taxon>Bacteria</taxon>
        <taxon>Bacillati</taxon>
        <taxon>Actinomycetota</taxon>
        <taxon>Coriobacteriia</taxon>
        <taxon>Coriobacteriales</taxon>
        <taxon>Atopobiaceae</taxon>
        <taxon>Olsenella</taxon>
    </lineage>
</organism>
<keyword evidence="5 14" id="KW-0436">Ligase</keyword>
<reference evidence="18" key="2">
    <citation type="submission" date="2021-04" db="EMBL/GenBank/DDBJ databases">
        <authorList>
            <person name="Gilroy R."/>
        </authorList>
    </citation>
    <scope>NUCLEOTIDE SEQUENCE</scope>
    <source>
        <strain evidence="18">ChiHjej12B11-14209</strain>
    </source>
</reference>
<dbReference type="GO" id="GO:0051301">
    <property type="term" value="P:cell division"/>
    <property type="evidence" value="ECO:0007669"/>
    <property type="project" value="UniProtKB-KW"/>
</dbReference>
<evidence type="ECO:0000256" key="7">
    <source>
        <dbReference type="ARBA" id="ARBA00022741"/>
    </source>
</evidence>
<evidence type="ECO:0000313" key="19">
    <source>
        <dbReference type="Proteomes" id="UP000824062"/>
    </source>
</evidence>
<keyword evidence="10 14" id="KW-0573">Peptidoglycan synthesis</keyword>
<keyword evidence="11 14" id="KW-0131">Cell cycle</keyword>
<keyword evidence="8 14" id="KW-0067">ATP-binding</keyword>
<dbReference type="GO" id="GO:0008360">
    <property type="term" value="P:regulation of cell shape"/>
    <property type="evidence" value="ECO:0007669"/>
    <property type="project" value="UniProtKB-KW"/>
</dbReference>
<dbReference type="Pfam" id="PF02875">
    <property type="entry name" value="Mur_ligase_C"/>
    <property type="match status" value="1"/>
</dbReference>
<keyword evidence="12 14" id="KW-0961">Cell wall biogenesis/degradation</keyword>
<keyword evidence="6 14" id="KW-0132">Cell division</keyword>
<sequence length="470" mass="49698">MPVTNDVTSAHFIGIGGAGMSGIALVLHERGCKVTGSDLKSSHYVRELESAGIDVRVGHDAATIDEVEPQVVVTSTAIPETNPEVVRARELGIPIWPRAKMLSWLSGAQRTVAVAGTHGKTTTSSMVATMLDKMGLDPSFLIGGVVEGYGTNGRNGSGEHFVCEADESDGSFLYLTPSVVVVTNIEADHLDHYGTLENIEKTFCTFMGLVGDEGTVVVNGDVAHVVELARSTGRRVVTYGFDPSCDYVCLPEDSRPALASNFSVLARAAERTVHVTIAANPGRHNMANATAAIAVADALGLDLSDAAAALSQFKGARRRFTHVGDVAGVTVVDDYGHHPTEISVTLSAAAELGFKRVVCVFQPHRYSRTQALAREFGTAFDAADVLRVMDVFAAGEMPIPGVSGKTVVESVRHTGNVLDVAYVPNRKKLVEDLCGIVRPGDLLITQGAGDVTAIGPAFIEAMREREESAS</sequence>
<dbReference type="EMBL" id="DXBM01000065">
    <property type="protein sequence ID" value="HIZ46890.1"/>
    <property type="molecule type" value="Genomic_DNA"/>
</dbReference>
<feature type="domain" description="Mur ligase N-terminal catalytic" evidence="15">
    <location>
        <begin position="10"/>
        <end position="108"/>
    </location>
</feature>
<keyword evidence="9 14" id="KW-0133">Cell shape</keyword>
<comment type="subcellular location">
    <subcellularLocation>
        <location evidence="1 14">Cytoplasm</location>
    </subcellularLocation>
</comment>